<gene>
    <name evidence="7" type="ORF">FB559_1936</name>
</gene>
<dbReference type="GO" id="GO:0006790">
    <property type="term" value="P:sulfur compound metabolic process"/>
    <property type="evidence" value="ECO:0007669"/>
    <property type="project" value="TreeGrafter"/>
</dbReference>
<proteinExistence type="predicted"/>
<accession>A0A543CH24</accession>
<feature type="domain" description="Oxidoreductase molybdopterin-binding" evidence="5">
    <location>
        <begin position="43"/>
        <end position="218"/>
    </location>
</feature>
<evidence type="ECO:0000313" key="7">
    <source>
        <dbReference type="EMBL" id="TQL96409.1"/>
    </source>
</evidence>
<dbReference type="PANTHER" id="PTHR19372">
    <property type="entry name" value="SULFITE REDUCTASE"/>
    <property type="match status" value="1"/>
</dbReference>
<dbReference type="AlphaFoldDB" id="A0A543CH24"/>
<evidence type="ECO:0000259" key="5">
    <source>
        <dbReference type="Pfam" id="PF00174"/>
    </source>
</evidence>
<dbReference type="GO" id="GO:0020037">
    <property type="term" value="F:heme binding"/>
    <property type="evidence" value="ECO:0007669"/>
    <property type="project" value="TreeGrafter"/>
</dbReference>
<evidence type="ECO:0000256" key="4">
    <source>
        <dbReference type="ARBA" id="ARBA00023002"/>
    </source>
</evidence>
<dbReference type="Gene3D" id="2.60.40.650">
    <property type="match status" value="1"/>
</dbReference>
<keyword evidence="4" id="KW-0560">Oxidoreductase</keyword>
<dbReference type="CDD" id="cd02110">
    <property type="entry name" value="SO_family_Moco_dimer"/>
    <property type="match status" value="1"/>
</dbReference>
<comment type="caution">
    <text evidence="7">The sequence shown here is derived from an EMBL/GenBank/DDBJ whole genome shotgun (WGS) entry which is preliminary data.</text>
</comment>
<sequence length="357" mass="38000">MESWAKRDDMIVHETEPYNAETPGPALAGRTLTPVETFYARNHGPIPDIDPGDWRVELAGLLDRPLTLSLAQLRAGFAHREVIATVQCAGNRRAGLLAVRPIPGETPWGAGAISTARWTGVSLADVLAEAGPRHDAAHVEFTAPDVAADACPPEPFGGSIPLAKAVAGEVILAWAMNDRPLPPLHGGPVRVVVPGYIGARSVKWVTRITVRDRPSGNYFQAVRYRLAPAGADPGEGFPLGPVAINADILTPVDGAVLAAGPVSVSGYAFGGEHRGVARVDVSADEGRTWRQADLDPTPGPWSWRLWRIVLDLPAGAATVTARAWDTAACCQPEYAASLWNPGGYANNAWPRVRVDLR</sequence>
<dbReference type="InterPro" id="IPR005066">
    <property type="entry name" value="MoCF_OxRdtse_dimer"/>
</dbReference>
<keyword evidence="3" id="KW-0479">Metal-binding</keyword>
<dbReference type="SUPFAM" id="SSF81296">
    <property type="entry name" value="E set domains"/>
    <property type="match status" value="1"/>
</dbReference>
<dbReference type="Pfam" id="PF03404">
    <property type="entry name" value="Mo-co_dimer"/>
    <property type="match status" value="1"/>
</dbReference>
<organism evidence="7 8">
    <name type="scientific">Actinoallomurus bryophytorum</name>
    <dbReference type="NCBI Taxonomy" id="1490222"/>
    <lineage>
        <taxon>Bacteria</taxon>
        <taxon>Bacillati</taxon>
        <taxon>Actinomycetota</taxon>
        <taxon>Actinomycetes</taxon>
        <taxon>Streptosporangiales</taxon>
        <taxon>Thermomonosporaceae</taxon>
        <taxon>Actinoallomurus</taxon>
    </lineage>
</organism>
<dbReference type="PRINTS" id="PR00407">
    <property type="entry name" value="EUMOPTERIN"/>
</dbReference>
<evidence type="ECO:0000259" key="6">
    <source>
        <dbReference type="Pfam" id="PF03404"/>
    </source>
</evidence>
<dbReference type="RefSeq" id="WP_221639931.1">
    <property type="nucleotide sequence ID" value="NZ_VFOZ01000001.1"/>
</dbReference>
<dbReference type="Proteomes" id="UP000316096">
    <property type="component" value="Unassembled WGS sequence"/>
</dbReference>
<dbReference type="GO" id="GO:0008482">
    <property type="term" value="F:sulfite oxidase activity"/>
    <property type="evidence" value="ECO:0007669"/>
    <property type="project" value="TreeGrafter"/>
</dbReference>
<evidence type="ECO:0000313" key="8">
    <source>
        <dbReference type="Proteomes" id="UP000316096"/>
    </source>
</evidence>
<dbReference type="SUPFAM" id="SSF56524">
    <property type="entry name" value="Oxidoreductase molybdopterin-binding domain"/>
    <property type="match status" value="1"/>
</dbReference>
<dbReference type="GO" id="GO:0030151">
    <property type="term" value="F:molybdenum ion binding"/>
    <property type="evidence" value="ECO:0007669"/>
    <property type="project" value="InterPro"/>
</dbReference>
<dbReference type="InterPro" id="IPR014756">
    <property type="entry name" value="Ig_E-set"/>
</dbReference>
<dbReference type="InterPro" id="IPR000572">
    <property type="entry name" value="OxRdtase_Mopterin-bd_dom"/>
</dbReference>
<feature type="domain" description="Moybdenum cofactor oxidoreductase dimerisation" evidence="6">
    <location>
        <begin position="244"/>
        <end position="355"/>
    </location>
</feature>
<dbReference type="Gene3D" id="3.90.420.10">
    <property type="entry name" value="Oxidoreductase, molybdopterin-binding domain"/>
    <property type="match status" value="1"/>
</dbReference>
<comment type="cofactor">
    <cofactor evidence="1">
        <name>Mo-molybdopterin</name>
        <dbReference type="ChEBI" id="CHEBI:71302"/>
    </cofactor>
</comment>
<dbReference type="GO" id="GO:0043546">
    <property type="term" value="F:molybdopterin cofactor binding"/>
    <property type="evidence" value="ECO:0007669"/>
    <property type="project" value="TreeGrafter"/>
</dbReference>
<reference evidence="7 8" key="1">
    <citation type="submission" date="2019-06" db="EMBL/GenBank/DDBJ databases">
        <title>Sequencing the genomes of 1000 actinobacteria strains.</title>
        <authorList>
            <person name="Klenk H.-P."/>
        </authorList>
    </citation>
    <scope>NUCLEOTIDE SEQUENCE [LARGE SCALE GENOMIC DNA]</scope>
    <source>
        <strain evidence="7 8">DSM 102200</strain>
    </source>
</reference>
<dbReference type="PANTHER" id="PTHR19372:SF7">
    <property type="entry name" value="SULFITE OXIDASE, MITOCHONDRIAL"/>
    <property type="match status" value="1"/>
</dbReference>
<dbReference type="Pfam" id="PF00174">
    <property type="entry name" value="Oxidored_molyb"/>
    <property type="match status" value="1"/>
</dbReference>
<keyword evidence="2" id="KW-0500">Molybdenum</keyword>
<evidence type="ECO:0000256" key="3">
    <source>
        <dbReference type="ARBA" id="ARBA00022723"/>
    </source>
</evidence>
<dbReference type="InterPro" id="IPR036374">
    <property type="entry name" value="OxRdtase_Mopterin-bd_sf"/>
</dbReference>
<dbReference type="InterPro" id="IPR008335">
    <property type="entry name" value="Mopterin_OxRdtase_euk"/>
</dbReference>
<name>A0A543CH24_9ACTN</name>
<protein>
    <submittedName>
        <fullName evidence="7">Sulfite dehydrogenase (Cytochrome) subunit SorA apoprotein</fullName>
    </submittedName>
</protein>
<keyword evidence="8" id="KW-1185">Reference proteome</keyword>
<evidence type="ECO:0000256" key="1">
    <source>
        <dbReference type="ARBA" id="ARBA00001924"/>
    </source>
</evidence>
<dbReference type="EMBL" id="VFOZ01000001">
    <property type="protein sequence ID" value="TQL96409.1"/>
    <property type="molecule type" value="Genomic_DNA"/>
</dbReference>
<evidence type="ECO:0000256" key="2">
    <source>
        <dbReference type="ARBA" id="ARBA00022505"/>
    </source>
</evidence>